<dbReference type="InterPro" id="IPR050654">
    <property type="entry name" value="AChE-related_enzymes"/>
</dbReference>
<dbReference type="PANTHER" id="PTHR43918:SF4">
    <property type="entry name" value="CARBOXYLIC ESTER HYDROLASE"/>
    <property type="match status" value="1"/>
</dbReference>
<evidence type="ECO:0000259" key="3">
    <source>
        <dbReference type="Pfam" id="PF00135"/>
    </source>
</evidence>
<dbReference type="Pfam" id="PF00135">
    <property type="entry name" value="COesterase"/>
    <property type="match status" value="1"/>
</dbReference>
<keyword evidence="2" id="KW-0378">Hydrolase</keyword>
<name>A0ABR2ZB39_9AGAR</name>
<dbReference type="EMBL" id="JBBXMP010000305">
    <property type="protein sequence ID" value="KAL0058513.1"/>
    <property type="molecule type" value="Genomic_DNA"/>
</dbReference>
<evidence type="ECO:0000256" key="1">
    <source>
        <dbReference type="ARBA" id="ARBA00005964"/>
    </source>
</evidence>
<gene>
    <name evidence="4" type="ORF">AAF712_014807</name>
</gene>
<dbReference type="PANTHER" id="PTHR43918">
    <property type="entry name" value="ACETYLCHOLINESTERASE"/>
    <property type="match status" value="1"/>
</dbReference>
<dbReference type="Gene3D" id="3.40.50.1820">
    <property type="entry name" value="alpha/beta hydrolase"/>
    <property type="match status" value="1"/>
</dbReference>
<comment type="caution">
    <text evidence="4">The sequence shown here is derived from an EMBL/GenBank/DDBJ whole genome shotgun (WGS) entry which is preliminary data.</text>
</comment>
<reference evidence="4 5" key="1">
    <citation type="submission" date="2024-05" db="EMBL/GenBank/DDBJ databases">
        <title>A draft genome resource for the thread blight pathogen Marasmius tenuissimus strain MS-2.</title>
        <authorList>
            <person name="Yulfo-Soto G.E."/>
            <person name="Baruah I.K."/>
            <person name="Amoako-Attah I."/>
            <person name="Bukari Y."/>
            <person name="Meinhardt L.W."/>
            <person name="Bailey B.A."/>
            <person name="Cohen S.P."/>
        </authorList>
    </citation>
    <scope>NUCLEOTIDE SEQUENCE [LARGE SCALE GENOMIC DNA]</scope>
    <source>
        <strain evidence="4 5">MS-2</strain>
    </source>
</reference>
<dbReference type="InterPro" id="IPR029058">
    <property type="entry name" value="AB_hydrolase_fold"/>
</dbReference>
<protein>
    <recommendedName>
        <fullName evidence="3">Carboxylesterase type B domain-containing protein</fullName>
    </recommendedName>
</protein>
<sequence>MFSPNIGIGLLNATPEPFNNFSTAVGCTQEPGDERLGCLKNVSADVISEYLNGPEAKFFSSVITDNVTVFGYPIERIGTNQSARVPLMLGNTKDEEGLLYQLETGAKTLGDILQSLFGSAAPDEGLVRGVYPGLNDTEMIPVIANDVMYQCPANLWANATVASGMTDVYRYIYGPESDFVPGFEGTPHGAELPILFGYLNQTTAKPEELELSRTFQTVVGNFIKNPAGSDESLPAPGWVKYGVDANLAKLAFEGNVEMENIAQMVKSSVVDGPCKLWNEILLAVSL</sequence>
<feature type="domain" description="Carboxylesterase type B" evidence="3">
    <location>
        <begin position="143"/>
        <end position="241"/>
    </location>
</feature>
<evidence type="ECO:0000313" key="5">
    <source>
        <dbReference type="Proteomes" id="UP001437256"/>
    </source>
</evidence>
<proteinExistence type="inferred from homology"/>
<dbReference type="SUPFAM" id="SSF53474">
    <property type="entry name" value="alpha/beta-Hydrolases"/>
    <property type="match status" value="1"/>
</dbReference>
<organism evidence="4 5">
    <name type="scientific">Marasmius tenuissimus</name>
    <dbReference type="NCBI Taxonomy" id="585030"/>
    <lineage>
        <taxon>Eukaryota</taxon>
        <taxon>Fungi</taxon>
        <taxon>Dikarya</taxon>
        <taxon>Basidiomycota</taxon>
        <taxon>Agaricomycotina</taxon>
        <taxon>Agaricomycetes</taxon>
        <taxon>Agaricomycetidae</taxon>
        <taxon>Agaricales</taxon>
        <taxon>Marasmiineae</taxon>
        <taxon>Marasmiaceae</taxon>
        <taxon>Marasmius</taxon>
    </lineage>
</organism>
<accession>A0ABR2ZB39</accession>
<evidence type="ECO:0000313" key="4">
    <source>
        <dbReference type="EMBL" id="KAL0058513.1"/>
    </source>
</evidence>
<dbReference type="InterPro" id="IPR002018">
    <property type="entry name" value="CarbesteraseB"/>
</dbReference>
<dbReference type="Proteomes" id="UP001437256">
    <property type="component" value="Unassembled WGS sequence"/>
</dbReference>
<comment type="similarity">
    <text evidence="1">Belongs to the type-B carboxylesterase/lipase family.</text>
</comment>
<evidence type="ECO:0000256" key="2">
    <source>
        <dbReference type="ARBA" id="ARBA00022801"/>
    </source>
</evidence>
<keyword evidence="5" id="KW-1185">Reference proteome</keyword>